<dbReference type="Proteomes" id="UP000218810">
    <property type="component" value="Unassembled WGS sequence"/>
</dbReference>
<dbReference type="EMBL" id="NTGA01000002">
    <property type="protein sequence ID" value="PAY24760.1"/>
    <property type="molecule type" value="Genomic_DNA"/>
</dbReference>
<evidence type="ECO:0000313" key="7">
    <source>
        <dbReference type="EMBL" id="PAY24760.1"/>
    </source>
</evidence>
<dbReference type="Pfam" id="PF00753">
    <property type="entry name" value="Lactamase_B"/>
    <property type="match status" value="1"/>
</dbReference>
<dbReference type="PANTHER" id="PTHR46233:SF3">
    <property type="entry name" value="HYDROXYACYLGLUTATHIONE HYDROLASE GLOC"/>
    <property type="match status" value="1"/>
</dbReference>
<sequence>MQIIGFPAGMFQTNCYIVSDAAGDCVIVDPGQDAEGQVRRQVSEAGLRPWAVLLTHGHLDHIWNARQVADHYGVPAYIHPEDRVMLSDPGKGLSLDLSAMLKDLTFTEPAEVVEVFDGDTLRFGSMTFDVDHVPGHSPGSVSFRIMADTEEGRRTIVLGGDVLFQDGVGRTDLPAGDTDVLMQSIAKKFLTLDDDAVVLPGHGPSTTVGRERRSNPFLRDL</sequence>
<feature type="region of interest" description="Disordered" evidence="5">
    <location>
        <begin position="202"/>
        <end position="221"/>
    </location>
</feature>
<evidence type="ECO:0000256" key="4">
    <source>
        <dbReference type="ARBA" id="ARBA00022833"/>
    </source>
</evidence>
<evidence type="ECO:0000313" key="8">
    <source>
        <dbReference type="Proteomes" id="UP000218810"/>
    </source>
</evidence>
<feature type="compositionally biased region" description="Basic and acidic residues" evidence="5">
    <location>
        <begin position="209"/>
        <end position="221"/>
    </location>
</feature>
<keyword evidence="8" id="KW-1185">Reference proteome</keyword>
<name>A0A2A2WU76_9ACTN</name>
<evidence type="ECO:0000256" key="3">
    <source>
        <dbReference type="ARBA" id="ARBA00022801"/>
    </source>
</evidence>
<dbReference type="GO" id="GO:0016787">
    <property type="term" value="F:hydrolase activity"/>
    <property type="evidence" value="ECO:0007669"/>
    <property type="project" value="UniProtKB-KW"/>
</dbReference>
<dbReference type="CDD" id="cd06262">
    <property type="entry name" value="metallo-hydrolase-like_MBL-fold"/>
    <property type="match status" value="1"/>
</dbReference>
<reference evidence="8" key="1">
    <citation type="submission" date="2017-09" db="EMBL/GenBank/DDBJ databases">
        <authorList>
            <person name="Zhang Y."/>
            <person name="Huang X."/>
            <person name="Liu J."/>
            <person name="Lu L."/>
            <person name="Peng K."/>
        </authorList>
    </citation>
    <scope>NUCLEOTIDE SEQUENCE [LARGE SCALE GENOMIC DNA]</scope>
    <source>
        <strain evidence="8">S-XJ-1</strain>
    </source>
</reference>
<dbReference type="GO" id="GO:0046872">
    <property type="term" value="F:metal ion binding"/>
    <property type="evidence" value="ECO:0007669"/>
    <property type="project" value="UniProtKB-KW"/>
</dbReference>
<evidence type="ECO:0000259" key="6">
    <source>
        <dbReference type="SMART" id="SM00849"/>
    </source>
</evidence>
<dbReference type="AlphaFoldDB" id="A0A2A2WU76"/>
<dbReference type="InterPro" id="IPR001279">
    <property type="entry name" value="Metallo-B-lactamas"/>
</dbReference>
<keyword evidence="4" id="KW-0862">Zinc</keyword>
<dbReference type="SUPFAM" id="SSF56281">
    <property type="entry name" value="Metallo-hydrolase/oxidoreductase"/>
    <property type="match status" value="1"/>
</dbReference>
<dbReference type="PANTHER" id="PTHR46233">
    <property type="entry name" value="HYDROXYACYLGLUTATHIONE HYDROLASE GLOC"/>
    <property type="match status" value="1"/>
</dbReference>
<dbReference type="OrthoDB" id="9802991at2"/>
<organism evidence="7 8">
    <name type="scientific">Dietzia natronolimnaea</name>
    <dbReference type="NCBI Taxonomy" id="161920"/>
    <lineage>
        <taxon>Bacteria</taxon>
        <taxon>Bacillati</taxon>
        <taxon>Actinomycetota</taxon>
        <taxon>Actinomycetes</taxon>
        <taxon>Mycobacteriales</taxon>
        <taxon>Dietziaceae</taxon>
        <taxon>Dietzia</taxon>
    </lineage>
</organism>
<accession>A0A2A2WU76</accession>
<dbReference type="SMART" id="SM00849">
    <property type="entry name" value="Lactamase_B"/>
    <property type="match status" value="1"/>
</dbReference>
<evidence type="ECO:0000256" key="1">
    <source>
        <dbReference type="ARBA" id="ARBA00001947"/>
    </source>
</evidence>
<feature type="domain" description="Metallo-beta-lactamase" evidence="6">
    <location>
        <begin position="12"/>
        <end position="202"/>
    </location>
</feature>
<dbReference type="RefSeq" id="WP_095716881.1">
    <property type="nucleotide sequence ID" value="NZ_NTGA01000002.1"/>
</dbReference>
<gene>
    <name evidence="7" type="ORF">CEY15_00845</name>
</gene>
<comment type="cofactor">
    <cofactor evidence="1">
        <name>Zn(2+)</name>
        <dbReference type="ChEBI" id="CHEBI:29105"/>
    </cofactor>
</comment>
<dbReference type="InterPro" id="IPR036866">
    <property type="entry name" value="RibonucZ/Hydroxyglut_hydro"/>
</dbReference>
<dbReference type="InterPro" id="IPR051453">
    <property type="entry name" value="MBL_Glyoxalase_II"/>
</dbReference>
<keyword evidence="2" id="KW-0479">Metal-binding</keyword>
<dbReference type="Gene3D" id="3.60.15.10">
    <property type="entry name" value="Ribonuclease Z/Hydroxyacylglutathione hydrolase-like"/>
    <property type="match status" value="1"/>
</dbReference>
<proteinExistence type="predicted"/>
<protein>
    <submittedName>
        <fullName evidence="7">MBL fold metallo-hydrolase</fullName>
    </submittedName>
</protein>
<evidence type="ECO:0000256" key="5">
    <source>
        <dbReference type="SAM" id="MobiDB-lite"/>
    </source>
</evidence>
<keyword evidence="3 7" id="KW-0378">Hydrolase</keyword>
<comment type="caution">
    <text evidence="7">The sequence shown here is derived from an EMBL/GenBank/DDBJ whole genome shotgun (WGS) entry which is preliminary data.</text>
</comment>
<evidence type="ECO:0000256" key="2">
    <source>
        <dbReference type="ARBA" id="ARBA00022723"/>
    </source>
</evidence>